<dbReference type="Proteomes" id="UP000054560">
    <property type="component" value="Unassembled WGS sequence"/>
</dbReference>
<dbReference type="PANTHER" id="PTHR43446:SF1">
    <property type="entry name" value="BAND 7 DOMAIN-CONTAINING PROTEIN"/>
    <property type="match status" value="1"/>
</dbReference>
<dbReference type="Gene3D" id="3.30.479.30">
    <property type="entry name" value="Band 7 domain"/>
    <property type="match status" value="1"/>
</dbReference>
<reference evidence="2 3" key="1">
    <citation type="submission" date="2011-02" db="EMBL/GenBank/DDBJ databases">
        <title>The Genome Sequence of Sphaeroforma arctica JP610.</title>
        <authorList>
            <consortium name="The Broad Institute Genome Sequencing Platform"/>
            <person name="Russ C."/>
            <person name="Cuomo C."/>
            <person name="Young S.K."/>
            <person name="Zeng Q."/>
            <person name="Gargeya S."/>
            <person name="Alvarado L."/>
            <person name="Berlin A."/>
            <person name="Chapman S.B."/>
            <person name="Chen Z."/>
            <person name="Freedman E."/>
            <person name="Gellesch M."/>
            <person name="Goldberg J."/>
            <person name="Griggs A."/>
            <person name="Gujja S."/>
            <person name="Heilman E."/>
            <person name="Heiman D."/>
            <person name="Howarth C."/>
            <person name="Mehta T."/>
            <person name="Neiman D."/>
            <person name="Pearson M."/>
            <person name="Roberts A."/>
            <person name="Saif S."/>
            <person name="Shea T."/>
            <person name="Shenoy N."/>
            <person name="Sisk P."/>
            <person name="Stolte C."/>
            <person name="Sykes S."/>
            <person name="White J."/>
            <person name="Yandava C."/>
            <person name="Burger G."/>
            <person name="Gray M.W."/>
            <person name="Holland P.W.H."/>
            <person name="King N."/>
            <person name="Lang F.B.F."/>
            <person name="Roger A.J."/>
            <person name="Ruiz-Trillo I."/>
            <person name="Haas B."/>
            <person name="Nusbaum C."/>
            <person name="Birren B."/>
        </authorList>
    </citation>
    <scope>NUCLEOTIDE SEQUENCE [LARGE SCALE GENOMIC DNA]</scope>
    <source>
        <strain evidence="2 3">JP610</strain>
    </source>
</reference>
<evidence type="ECO:0000313" key="2">
    <source>
        <dbReference type="EMBL" id="KNC78220.1"/>
    </source>
</evidence>
<dbReference type="GeneID" id="25909851"/>
<organism evidence="2 3">
    <name type="scientific">Sphaeroforma arctica JP610</name>
    <dbReference type="NCBI Taxonomy" id="667725"/>
    <lineage>
        <taxon>Eukaryota</taxon>
        <taxon>Ichthyosporea</taxon>
        <taxon>Ichthyophonida</taxon>
        <taxon>Sphaeroforma</taxon>
    </lineage>
</organism>
<dbReference type="eggNOG" id="ENOG502S28P">
    <property type="taxonomic scope" value="Eukaryota"/>
</dbReference>
<dbReference type="InterPro" id="IPR001107">
    <property type="entry name" value="Band_7"/>
</dbReference>
<dbReference type="SUPFAM" id="SSF117892">
    <property type="entry name" value="Band 7/SPFH domain"/>
    <property type="match status" value="1"/>
</dbReference>
<name>A0A0L0FN57_9EUKA</name>
<dbReference type="OrthoDB" id="2105077at2759"/>
<dbReference type="PANTHER" id="PTHR43446">
    <property type="entry name" value="MEMBRANE PROTEIN-RELATED"/>
    <property type="match status" value="1"/>
</dbReference>
<protein>
    <recommendedName>
        <fullName evidence="1">Band 7 domain-containing protein</fullName>
    </recommendedName>
</protein>
<dbReference type="STRING" id="667725.A0A0L0FN57"/>
<dbReference type="SMART" id="SM00244">
    <property type="entry name" value="PHB"/>
    <property type="match status" value="1"/>
</dbReference>
<evidence type="ECO:0000313" key="3">
    <source>
        <dbReference type="Proteomes" id="UP000054560"/>
    </source>
</evidence>
<gene>
    <name evidence="2" type="ORF">SARC_09347</name>
</gene>
<dbReference type="AlphaFoldDB" id="A0A0L0FN57"/>
<sequence length="227" mass="24671">MSCFTLNTRSEAVILHYGTYTGTIDEPGCHFVNCFGREIRTILTSQKSVDIPNVKVLDGNGNPIIVSAILTYRFVDSKKALLNVLSPNEYVMTQASATLKQIVSQFPYESEGDEPSLKNESQHIGNLMRDALQKTVAPAGAIIQSMQLNELNYAPEVANAMLKKQQAKAMIAAREHIVQGAVAISQMAIKQLEAGGLEMTAGERVKLITNLLTVTCSDSDTVPTVQV</sequence>
<dbReference type="EMBL" id="KQ242536">
    <property type="protein sequence ID" value="KNC78220.1"/>
    <property type="molecule type" value="Genomic_DNA"/>
</dbReference>
<feature type="domain" description="Band 7" evidence="1">
    <location>
        <begin position="1"/>
        <end position="165"/>
    </location>
</feature>
<dbReference type="RefSeq" id="XP_014152122.1">
    <property type="nucleotide sequence ID" value="XM_014296647.1"/>
</dbReference>
<dbReference type="InterPro" id="IPR036013">
    <property type="entry name" value="Band_7/SPFH_dom_sf"/>
</dbReference>
<keyword evidence="3" id="KW-1185">Reference proteome</keyword>
<proteinExistence type="predicted"/>
<dbReference type="Pfam" id="PF01145">
    <property type="entry name" value="Band_7"/>
    <property type="match status" value="1"/>
</dbReference>
<evidence type="ECO:0000259" key="1">
    <source>
        <dbReference type="SMART" id="SM00244"/>
    </source>
</evidence>
<accession>A0A0L0FN57</accession>
<dbReference type="CDD" id="cd03402">
    <property type="entry name" value="SPFH_like_u2"/>
    <property type="match status" value="1"/>
</dbReference>